<name>A0A1W1Y7Q3_9FLAO</name>
<keyword evidence="1" id="KW-0812">Transmembrane</keyword>
<dbReference type="Proteomes" id="UP000192393">
    <property type="component" value="Unassembled WGS sequence"/>
</dbReference>
<keyword evidence="1" id="KW-0472">Membrane</keyword>
<sequence>MKIFVYIVLAIILFSFGYNLYYLDFSDGFFSTENRPYVIGTAAGICGLILCVIYFRYARLKSNLENRTKQP</sequence>
<organism evidence="2 3">
    <name type="scientific">Moheibacter sediminis</name>
    <dbReference type="NCBI Taxonomy" id="1434700"/>
    <lineage>
        <taxon>Bacteria</taxon>
        <taxon>Pseudomonadati</taxon>
        <taxon>Bacteroidota</taxon>
        <taxon>Flavobacteriia</taxon>
        <taxon>Flavobacteriales</taxon>
        <taxon>Weeksellaceae</taxon>
        <taxon>Moheibacter</taxon>
    </lineage>
</organism>
<feature type="transmembrane region" description="Helical" evidence="1">
    <location>
        <begin position="35"/>
        <end position="57"/>
    </location>
</feature>
<evidence type="ECO:0000313" key="3">
    <source>
        <dbReference type="Proteomes" id="UP000192393"/>
    </source>
</evidence>
<evidence type="ECO:0000313" key="2">
    <source>
        <dbReference type="EMBL" id="SMC32183.1"/>
    </source>
</evidence>
<evidence type="ECO:0000256" key="1">
    <source>
        <dbReference type="SAM" id="Phobius"/>
    </source>
</evidence>
<proteinExistence type="predicted"/>
<accession>A0A1W1Y7Q3</accession>
<keyword evidence="1" id="KW-1133">Transmembrane helix</keyword>
<dbReference type="EMBL" id="FWXS01000001">
    <property type="protein sequence ID" value="SMC32183.1"/>
    <property type="molecule type" value="Genomic_DNA"/>
</dbReference>
<dbReference type="AlphaFoldDB" id="A0A1W1Y7Q3"/>
<reference evidence="2 3" key="1">
    <citation type="submission" date="2017-04" db="EMBL/GenBank/DDBJ databases">
        <authorList>
            <person name="Afonso C.L."/>
            <person name="Miller P.J."/>
            <person name="Scott M.A."/>
            <person name="Spackman E."/>
            <person name="Goraichik I."/>
            <person name="Dimitrov K.M."/>
            <person name="Suarez D.L."/>
            <person name="Swayne D.E."/>
        </authorList>
    </citation>
    <scope>NUCLEOTIDE SEQUENCE [LARGE SCALE GENOMIC DNA]</scope>
    <source>
        <strain evidence="2 3">CGMCC 1.12708</strain>
    </source>
</reference>
<gene>
    <name evidence="2" type="ORF">SAMN06296427_10158</name>
</gene>
<keyword evidence="3" id="KW-1185">Reference proteome</keyword>
<dbReference type="STRING" id="1434700.SAMN06296427_10158"/>
<protein>
    <submittedName>
        <fullName evidence="2">Uncharacterized protein</fullName>
    </submittedName>
</protein>
<feature type="transmembrane region" description="Helical" evidence="1">
    <location>
        <begin position="5"/>
        <end position="23"/>
    </location>
</feature>